<evidence type="ECO:0000313" key="2">
    <source>
        <dbReference type="Proteomes" id="UP001153678"/>
    </source>
</evidence>
<name>A0A9W4TAQ8_9GLOM</name>
<keyword evidence="2" id="KW-1185">Reference proteome</keyword>
<protein>
    <submittedName>
        <fullName evidence="1">14699_t:CDS:1</fullName>
    </submittedName>
</protein>
<dbReference type="Proteomes" id="UP001153678">
    <property type="component" value="Unassembled WGS sequence"/>
</dbReference>
<sequence>TLISLEKLEGIVNLIPEQEQILAVVRKSEFAPKIKYNEGENFSRLISHPSSIIKSSEFEKFLTDENISDLTDKNLAGLIIKKEDPANVIGPILKYRIFQYLGKTSDEREKDYKPEDMLELIQEAERNYSQDIDGLTVGTRTGKELKISLRKTI</sequence>
<feature type="non-terminal residue" evidence="1">
    <location>
        <position position="1"/>
    </location>
</feature>
<organism evidence="1 2">
    <name type="scientific">Funneliformis geosporum</name>
    <dbReference type="NCBI Taxonomy" id="1117311"/>
    <lineage>
        <taxon>Eukaryota</taxon>
        <taxon>Fungi</taxon>
        <taxon>Fungi incertae sedis</taxon>
        <taxon>Mucoromycota</taxon>
        <taxon>Glomeromycotina</taxon>
        <taxon>Glomeromycetes</taxon>
        <taxon>Glomerales</taxon>
        <taxon>Glomeraceae</taxon>
        <taxon>Funneliformis</taxon>
    </lineage>
</organism>
<feature type="non-terminal residue" evidence="1">
    <location>
        <position position="153"/>
    </location>
</feature>
<reference evidence="1" key="1">
    <citation type="submission" date="2022-08" db="EMBL/GenBank/DDBJ databases">
        <authorList>
            <person name="Kallberg Y."/>
            <person name="Tangrot J."/>
            <person name="Rosling A."/>
        </authorList>
    </citation>
    <scope>NUCLEOTIDE SEQUENCE</scope>
    <source>
        <strain evidence="1">Wild A</strain>
    </source>
</reference>
<accession>A0A9W4TAQ8</accession>
<proteinExistence type="predicted"/>
<dbReference type="AlphaFoldDB" id="A0A9W4TAQ8"/>
<dbReference type="EMBL" id="CAMKVN010023764">
    <property type="protein sequence ID" value="CAI2200229.1"/>
    <property type="molecule type" value="Genomic_DNA"/>
</dbReference>
<gene>
    <name evidence="1" type="ORF">FWILDA_LOCUS19465</name>
</gene>
<comment type="caution">
    <text evidence="1">The sequence shown here is derived from an EMBL/GenBank/DDBJ whole genome shotgun (WGS) entry which is preliminary data.</text>
</comment>
<evidence type="ECO:0000313" key="1">
    <source>
        <dbReference type="EMBL" id="CAI2200229.1"/>
    </source>
</evidence>